<dbReference type="Gene3D" id="3.50.50.100">
    <property type="match status" value="1"/>
</dbReference>
<evidence type="ECO:0000313" key="2">
    <source>
        <dbReference type="EMBL" id="CAG8893665.1"/>
    </source>
</evidence>
<sequence length="383" mass="42003">MAPEYIRIFTNFAPVIFESIITIASQQIRALHHRLTYHASSDARNVVVIGGSFAGLQLAKRLSQTLPSGFRVVVVERNSHFNFAFNFPRYSVVGEERMAFIPYNDVFRGTPEGSWVLLRDTVTHVTDGELLLQSGQKLPFDYLAIATGLQQPLPAKTLSPHKDEACADLRSLRMKIQRAVRITIVGGGAVGVQLAADIKSAFPAKEVALIHSRERVLNSFGKRLSNFVEAKLDEMGIKVMLKERPHMQSMHIGAGAVYGGIQNGVALVFQDGSEKEFDLVIPCVGATPNTKFLSSFVPSNFSRTTGRILVRRTLQLADDAHLNIFALGDVAETEGPKMGRTAMAQAELVCKNILALIKGTKLRPYEPKAIDGMLNLTLGLVGF</sequence>
<organism evidence="2 3">
    <name type="scientific">Penicillium egyptiacum</name>
    <dbReference type="NCBI Taxonomy" id="1303716"/>
    <lineage>
        <taxon>Eukaryota</taxon>
        <taxon>Fungi</taxon>
        <taxon>Dikarya</taxon>
        <taxon>Ascomycota</taxon>
        <taxon>Pezizomycotina</taxon>
        <taxon>Eurotiomycetes</taxon>
        <taxon>Eurotiomycetidae</taxon>
        <taxon>Eurotiales</taxon>
        <taxon>Aspergillaceae</taxon>
        <taxon>Penicillium</taxon>
    </lineage>
</organism>
<evidence type="ECO:0000259" key="1">
    <source>
        <dbReference type="Pfam" id="PF07992"/>
    </source>
</evidence>
<dbReference type="PANTHER" id="PTHR43735">
    <property type="entry name" value="APOPTOSIS-INDUCING FACTOR 1"/>
    <property type="match status" value="1"/>
</dbReference>
<protein>
    <recommendedName>
        <fullName evidence="1">FAD/NAD(P)-binding domain-containing protein</fullName>
    </recommendedName>
</protein>
<dbReference type="GO" id="GO:0050660">
    <property type="term" value="F:flavin adenine dinucleotide binding"/>
    <property type="evidence" value="ECO:0007669"/>
    <property type="project" value="TreeGrafter"/>
</dbReference>
<dbReference type="PRINTS" id="PR00368">
    <property type="entry name" value="FADPNR"/>
</dbReference>
<dbReference type="SUPFAM" id="SSF51905">
    <property type="entry name" value="FAD/NAD(P)-binding domain"/>
    <property type="match status" value="1"/>
</dbReference>
<dbReference type="Pfam" id="PF07992">
    <property type="entry name" value="Pyr_redox_2"/>
    <property type="match status" value="1"/>
</dbReference>
<dbReference type="PANTHER" id="PTHR43735:SF5">
    <property type="entry name" value="FAD_NAD(P)-BINDING DOMAIN-CONTAINING PROTEIN"/>
    <property type="match status" value="1"/>
</dbReference>
<dbReference type="InterPro" id="IPR023753">
    <property type="entry name" value="FAD/NAD-binding_dom"/>
</dbReference>
<name>A0A9W4K9C6_9EURO</name>
<dbReference type="Proteomes" id="UP001154252">
    <property type="component" value="Unassembled WGS sequence"/>
</dbReference>
<keyword evidence="3" id="KW-1185">Reference proteome</keyword>
<dbReference type="PRINTS" id="PR00411">
    <property type="entry name" value="PNDRDTASEI"/>
</dbReference>
<proteinExistence type="predicted"/>
<feature type="domain" description="FAD/NAD(P)-binding" evidence="1">
    <location>
        <begin position="45"/>
        <end position="346"/>
    </location>
</feature>
<accession>A0A9W4K9C6</accession>
<dbReference type="EMBL" id="CAJVRC010000846">
    <property type="protein sequence ID" value="CAG8893665.1"/>
    <property type="molecule type" value="Genomic_DNA"/>
</dbReference>
<comment type="caution">
    <text evidence="2">The sequence shown here is derived from an EMBL/GenBank/DDBJ whole genome shotgun (WGS) entry which is preliminary data.</text>
</comment>
<dbReference type="GO" id="GO:0004174">
    <property type="term" value="F:electron-transferring-flavoprotein dehydrogenase activity"/>
    <property type="evidence" value="ECO:0007669"/>
    <property type="project" value="TreeGrafter"/>
</dbReference>
<dbReference type="GO" id="GO:0005737">
    <property type="term" value="C:cytoplasm"/>
    <property type="evidence" value="ECO:0007669"/>
    <property type="project" value="TreeGrafter"/>
</dbReference>
<evidence type="ECO:0000313" key="3">
    <source>
        <dbReference type="Proteomes" id="UP001154252"/>
    </source>
</evidence>
<dbReference type="InterPro" id="IPR036188">
    <property type="entry name" value="FAD/NAD-bd_sf"/>
</dbReference>
<gene>
    <name evidence="2" type="ORF">PEGY_LOCUS3694</name>
</gene>
<dbReference type="AlphaFoldDB" id="A0A9W4K9C6"/>
<reference evidence="2" key="1">
    <citation type="submission" date="2021-07" db="EMBL/GenBank/DDBJ databases">
        <authorList>
            <person name="Branca A.L. A."/>
        </authorList>
    </citation>
    <scope>NUCLEOTIDE SEQUENCE</scope>
</reference>
<dbReference type="OrthoDB" id="202203at2759"/>